<dbReference type="RefSeq" id="WP_090262831.1">
    <property type="nucleotide sequence ID" value="NZ_FNDS01000004.1"/>
</dbReference>
<keyword evidence="3" id="KW-1185">Reference proteome</keyword>
<dbReference type="EMBL" id="FNDS01000004">
    <property type="protein sequence ID" value="SDH96820.1"/>
    <property type="molecule type" value="Genomic_DNA"/>
</dbReference>
<dbReference type="Gene3D" id="2.60.120.330">
    <property type="entry name" value="B-lactam Antibiotic, Isopenicillin N Synthase, Chain"/>
    <property type="match status" value="1"/>
</dbReference>
<sequence length="267" mass="29374">MSEALPAYARLPQRFAIEPLLAALNELPTEAWSAHFNGSFYDGDWSGVSLLGPAEAHGALVPAQGQSVRPSIPSRWHTPFWPALLASIASPISSARLLRLGPGACIREHRDPDLGDPQGDVRLHIPILTHPAVEFVLDGQAIPMQPGEFWFLDLSRPHRVDNRSERARIHLVLDVARNAWLREQIAAGLADTPTVTPARSTRAFADFRARAHADPQLFARLARHSDAQAFAEEAVRLGAELGLDFSLDDVRSAMRAGRNSWSTQWKA</sequence>
<name>A0A1G8GR97_9PSED</name>
<dbReference type="Proteomes" id="UP000199636">
    <property type="component" value="Unassembled WGS sequence"/>
</dbReference>
<proteinExistence type="predicted"/>
<evidence type="ECO:0000313" key="2">
    <source>
        <dbReference type="EMBL" id="SDH96820.1"/>
    </source>
</evidence>
<dbReference type="OrthoDB" id="1441538at2"/>
<dbReference type="Pfam" id="PF05118">
    <property type="entry name" value="Asp_Arg_Hydrox"/>
    <property type="match status" value="1"/>
</dbReference>
<gene>
    <name evidence="2" type="ORF">SAMN05216272_104426</name>
</gene>
<dbReference type="SUPFAM" id="SSF51197">
    <property type="entry name" value="Clavaminate synthase-like"/>
    <property type="match status" value="1"/>
</dbReference>
<evidence type="ECO:0000313" key="3">
    <source>
        <dbReference type="Proteomes" id="UP000199636"/>
    </source>
</evidence>
<organism evidence="2 3">
    <name type="scientific">Pseudomonas panipatensis</name>
    <dbReference type="NCBI Taxonomy" id="428992"/>
    <lineage>
        <taxon>Bacteria</taxon>
        <taxon>Pseudomonadati</taxon>
        <taxon>Pseudomonadota</taxon>
        <taxon>Gammaproteobacteria</taxon>
        <taxon>Pseudomonadales</taxon>
        <taxon>Pseudomonadaceae</taxon>
        <taxon>Pseudomonas</taxon>
    </lineage>
</organism>
<dbReference type="STRING" id="428992.SAMN05216272_104426"/>
<accession>A0A1G8GR97</accession>
<feature type="domain" description="Aspartyl/asparaginy/proline hydroxylase" evidence="1">
    <location>
        <begin position="89"/>
        <end position="177"/>
    </location>
</feature>
<dbReference type="InterPro" id="IPR027443">
    <property type="entry name" value="IPNS-like_sf"/>
</dbReference>
<dbReference type="InterPro" id="IPR007803">
    <property type="entry name" value="Asp/Arg/Pro-Hydrxlase"/>
</dbReference>
<protein>
    <submittedName>
        <fullName evidence="2">Aspartyl/Asparaginyl beta-hydroxylase</fullName>
    </submittedName>
</protein>
<reference evidence="3" key="1">
    <citation type="submission" date="2016-10" db="EMBL/GenBank/DDBJ databases">
        <authorList>
            <person name="Varghese N."/>
            <person name="Submissions S."/>
        </authorList>
    </citation>
    <scope>NUCLEOTIDE SEQUENCE [LARGE SCALE GENOMIC DNA]</scope>
    <source>
        <strain evidence="3">CCM 7469</strain>
    </source>
</reference>
<dbReference type="AlphaFoldDB" id="A0A1G8GR97"/>
<evidence type="ECO:0000259" key="1">
    <source>
        <dbReference type="Pfam" id="PF05118"/>
    </source>
</evidence>